<evidence type="ECO:0000256" key="6">
    <source>
        <dbReference type="ARBA" id="ARBA00023518"/>
    </source>
</evidence>
<dbReference type="Pfam" id="PF07836">
    <property type="entry name" value="DmpG_comm"/>
    <property type="match status" value="1"/>
</dbReference>
<evidence type="ECO:0000313" key="10">
    <source>
        <dbReference type="EMBL" id="TLS44438.1"/>
    </source>
</evidence>
<evidence type="ECO:0000256" key="8">
    <source>
        <dbReference type="NCBIfam" id="TIGR03217"/>
    </source>
</evidence>
<dbReference type="Gene3D" id="1.10.8.60">
    <property type="match status" value="1"/>
</dbReference>
<evidence type="ECO:0000256" key="3">
    <source>
        <dbReference type="ARBA" id="ARBA00022797"/>
    </source>
</evidence>
<gene>
    <name evidence="10" type="primary">dmpG</name>
    <name evidence="10" type="ORF">FE633_20780</name>
</gene>
<proteinExistence type="inferred from homology"/>
<dbReference type="SUPFAM" id="SSF89000">
    <property type="entry name" value="post-HMGL domain-like"/>
    <property type="match status" value="1"/>
</dbReference>
<dbReference type="InterPro" id="IPR013785">
    <property type="entry name" value="Aldolase_TIM"/>
</dbReference>
<dbReference type="InterPro" id="IPR050073">
    <property type="entry name" value="2-IPM_HCS-like"/>
</dbReference>
<dbReference type="GO" id="GO:0030145">
    <property type="term" value="F:manganese ion binding"/>
    <property type="evidence" value="ECO:0007669"/>
    <property type="project" value="UniProtKB-UniRule"/>
</dbReference>
<feature type="active site" description="Proton acceptor" evidence="7">
    <location>
        <position position="21"/>
    </location>
</feature>
<dbReference type="Proteomes" id="UP000305906">
    <property type="component" value="Unassembled WGS sequence"/>
</dbReference>
<name>A0A5R9FST9_9ACTN</name>
<organism evidence="10 11">
    <name type="scientific">Streptomyces montanus</name>
    <dbReference type="NCBI Taxonomy" id="2580423"/>
    <lineage>
        <taxon>Bacteria</taxon>
        <taxon>Bacillati</taxon>
        <taxon>Actinomycetota</taxon>
        <taxon>Actinomycetes</taxon>
        <taxon>Kitasatosporales</taxon>
        <taxon>Streptomycetaceae</taxon>
        <taxon>Streptomyces</taxon>
    </lineage>
</organism>
<reference evidence="10 11" key="1">
    <citation type="submission" date="2019-05" db="EMBL/GenBank/DDBJ databases">
        <title>Streptomyces sp. NEAU-C151, a novel actinomycete isolated from soil.</title>
        <authorList>
            <person name="Han L."/>
            <person name="Jiang H."/>
        </authorList>
    </citation>
    <scope>NUCLEOTIDE SEQUENCE [LARGE SCALE GENOMIC DNA]</scope>
    <source>
        <strain evidence="10 11">NEAU-C151</strain>
    </source>
</reference>
<accession>A0A5R9FST9</accession>
<comment type="caution">
    <text evidence="10">The sequence shown here is derived from an EMBL/GenBank/DDBJ whole genome shotgun (WGS) entry which is preliminary data.</text>
</comment>
<dbReference type="NCBIfam" id="TIGR03217">
    <property type="entry name" value="4OH_2_O_val_ald"/>
    <property type="match status" value="1"/>
</dbReference>
<dbReference type="EMBL" id="VBZC01000021">
    <property type="protein sequence ID" value="TLS44438.1"/>
    <property type="molecule type" value="Genomic_DNA"/>
</dbReference>
<dbReference type="Pfam" id="PF00682">
    <property type="entry name" value="HMGL-like"/>
    <property type="match status" value="1"/>
</dbReference>
<dbReference type="AlphaFoldDB" id="A0A5R9FST9"/>
<dbReference type="InterPro" id="IPR035685">
    <property type="entry name" value="DRE_TIM_HOA"/>
</dbReference>
<evidence type="ECO:0000256" key="1">
    <source>
        <dbReference type="ARBA" id="ARBA00008944"/>
    </source>
</evidence>
<dbReference type="PANTHER" id="PTHR10277:SF9">
    <property type="entry name" value="2-ISOPROPYLMALATE SYNTHASE 1, CHLOROPLASTIC-RELATED"/>
    <property type="match status" value="1"/>
</dbReference>
<evidence type="ECO:0000259" key="9">
    <source>
        <dbReference type="PROSITE" id="PS50991"/>
    </source>
</evidence>
<dbReference type="InterPro" id="IPR012425">
    <property type="entry name" value="DmpG_comm"/>
</dbReference>
<comment type="catalytic activity">
    <reaction evidence="6">
        <text>(S)-4-hydroxy-2-oxohexanoate = propanal + pyruvate</text>
        <dbReference type="Rhea" id="RHEA:36003"/>
        <dbReference type="ChEBI" id="CHEBI:15361"/>
        <dbReference type="ChEBI" id="CHEBI:17153"/>
        <dbReference type="ChEBI" id="CHEBI:73142"/>
        <dbReference type="EC" id="4.1.3.43"/>
    </reaction>
    <physiologicalReaction direction="left-to-right" evidence="6">
        <dbReference type="Rhea" id="RHEA:36004"/>
    </physiologicalReaction>
</comment>
<feature type="site" description="Transition state stabilizer" evidence="7">
    <location>
        <position position="17"/>
    </location>
</feature>
<evidence type="ECO:0000256" key="4">
    <source>
        <dbReference type="ARBA" id="ARBA00023211"/>
    </source>
</evidence>
<keyword evidence="5 7" id="KW-0456">Lyase</keyword>
<protein>
    <recommendedName>
        <fullName evidence="7 8">4-hydroxy-2-oxovalerate aldolase</fullName>
        <shortName evidence="7">HOA</shortName>
        <ecNumber evidence="7 8">4.1.3.39</ecNumber>
    </recommendedName>
    <alternativeName>
        <fullName evidence="7">4-hydroxy-2-keto-pentanoic acid aldolase</fullName>
    </alternativeName>
    <alternativeName>
        <fullName evidence="7">4-hydroxy-2-oxopentanoate aldolase</fullName>
    </alternativeName>
</protein>
<evidence type="ECO:0000256" key="5">
    <source>
        <dbReference type="ARBA" id="ARBA00023239"/>
    </source>
</evidence>
<feature type="binding site" evidence="7">
    <location>
        <position position="200"/>
    </location>
    <ligand>
        <name>Mn(2+)</name>
        <dbReference type="ChEBI" id="CHEBI:29035"/>
    </ligand>
</feature>
<dbReference type="GO" id="GO:0009098">
    <property type="term" value="P:L-leucine biosynthetic process"/>
    <property type="evidence" value="ECO:0007669"/>
    <property type="project" value="TreeGrafter"/>
</dbReference>
<evidence type="ECO:0000313" key="11">
    <source>
        <dbReference type="Proteomes" id="UP000305906"/>
    </source>
</evidence>
<feature type="binding site" evidence="7">
    <location>
        <position position="171"/>
    </location>
    <ligand>
        <name>substrate</name>
    </ligand>
</feature>
<feature type="binding site" evidence="7">
    <location>
        <begin position="17"/>
        <end position="18"/>
    </location>
    <ligand>
        <name>substrate</name>
    </ligand>
</feature>
<dbReference type="PANTHER" id="PTHR10277">
    <property type="entry name" value="HOMOCITRATE SYNTHASE-RELATED"/>
    <property type="match status" value="1"/>
</dbReference>
<dbReference type="HAMAP" id="MF_01656">
    <property type="entry name" value="HOA"/>
    <property type="match status" value="1"/>
</dbReference>
<dbReference type="GO" id="GO:0008701">
    <property type="term" value="F:4-hydroxy-2-oxovalerate aldolase activity"/>
    <property type="evidence" value="ECO:0007669"/>
    <property type="project" value="UniProtKB-UniRule"/>
</dbReference>
<keyword evidence="2 7" id="KW-0479">Metal-binding</keyword>
<dbReference type="GO" id="GO:0003852">
    <property type="term" value="F:2-isopropylmalate synthase activity"/>
    <property type="evidence" value="ECO:0007669"/>
    <property type="project" value="TreeGrafter"/>
</dbReference>
<dbReference type="RefSeq" id="WP_138046652.1">
    <property type="nucleotide sequence ID" value="NZ_VBZC01000021.1"/>
</dbReference>
<dbReference type="InterPro" id="IPR000891">
    <property type="entry name" value="PYR_CT"/>
</dbReference>
<evidence type="ECO:0000256" key="7">
    <source>
        <dbReference type="HAMAP-Rule" id="MF_01656"/>
    </source>
</evidence>
<keyword evidence="4 7" id="KW-0464">Manganese</keyword>
<dbReference type="PROSITE" id="PS50991">
    <property type="entry name" value="PYR_CT"/>
    <property type="match status" value="1"/>
</dbReference>
<dbReference type="InterPro" id="IPR017629">
    <property type="entry name" value="4OH_2_O-val_aldolase"/>
</dbReference>
<dbReference type="CDD" id="cd07943">
    <property type="entry name" value="DRE_TIM_HOA"/>
    <property type="match status" value="1"/>
</dbReference>
<feature type="binding site" evidence="7">
    <location>
        <position position="18"/>
    </location>
    <ligand>
        <name>Mn(2+)</name>
        <dbReference type="ChEBI" id="CHEBI:29035"/>
    </ligand>
</feature>
<feature type="binding site" evidence="7">
    <location>
        <position position="291"/>
    </location>
    <ligand>
        <name>substrate</name>
    </ligand>
</feature>
<feature type="binding site" evidence="7">
    <location>
        <position position="200"/>
    </location>
    <ligand>
        <name>substrate</name>
    </ligand>
</feature>
<keyword evidence="3 7" id="KW-0058">Aromatic hydrocarbons catabolism</keyword>
<dbReference type="NCBIfam" id="NF006049">
    <property type="entry name" value="PRK08195.1"/>
    <property type="match status" value="1"/>
</dbReference>
<comment type="catalytic activity">
    <reaction evidence="7">
        <text>(S)-4-hydroxy-2-oxopentanoate = acetaldehyde + pyruvate</text>
        <dbReference type="Rhea" id="RHEA:22624"/>
        <dbReference type="ChEBI" id="CHEBI:15343"/>
        <dbReference type="ChEBI" id="CHEBI:15361"/>
        <dbReference type="ChEBI" id="CHEBI:73143"/>
        <dbReference type="EC" id="4.1.3.39"/>
    </reaction>
</comment>
<sequence length="348" mass="36444">MTADPRPAVRITDTTLRDGSHAVAHQFTVDQVRAVTRALDDAGVTVIEVTHGDGLAGSSFNYGFSHTDEIELVKAAVAEARRARIAVLLLPGLGTVDDLRRAHDAGAGIVRVATHCTEADVSIQHFGAAHELGMETVGFLMLSHRVGPEALAQQARIMADAGCQCVYVVDSAGWLLPTDVTDRVSALAAELGDDAQIGFHGHQNLSLGVANSIAAYEAGARQIDGSLCALGAGAGNSPTELLATVFERMRVPIGLDVDGVLRAAHEVLTPLIPRLPIADRPAIEQGRHGVYSSFLLHAQRAADRYGVPAHAILRAVGEAGYVGGQEDMIIDVAIDISTRATASEGVPA</sequence>
<dbReference type="SUPFAM" id="SSF51569">
    <property type="entry name" value="Aldolase"/>
    <property type="match status" value="1"/>
</dbReference>
<comment type="similarity">
    <text evidence="1 7">Belongs to the 4-hydroxy-2-oxovalerate aldolase family.</text>
</comment>
<evidence type="ECO:0000256" key="2">
    <source>
        <dbReference type="ARBA" id="ARBA00022723"/>
    </source>
</evidence>
<feature type="domain" description="Pyruvate carboxyltransferase" evidence="9">
    <location>
        <begin position="9"/>
        <end position="261"/>
    </location>
</feature>
<keyword evidence="11" id="KW-1185">Reference proteome</keyword>
<dbReference type="EC" id="4.1.3.39" evidence="7 8"/>
<dbReference type="Gene3D" id="3.20.20.70">
    <property type="entry name" value="Aldolase class I"/>
    <property type="match status" value="1"/>
</dbReference>
<feature type="binding site" evidence="7">
    <location>
        <position position="202"/>
    </location>
    <ligand>
        <name>Mn(2+)</name>
        <dbReference type="ChEBI" id="CHEBI:29035"/>
    </ligand>
</feature>